<comment type="caution">
    <text evidence="1">The sequence shown here is derived from an EMBL/GenBank/DDBJ whole genome shotgun (WGS) entry which is preliminary data.</text>
</comment>
<reference evidence="1 2" key="1">
    <citation type="submission" date="2019-08" db="EMBL/GenBank/DDBJ databases">
        <title>Whole genome of Aphis craccivora.</title>
        <authorList>
            <person name="Voronova N.V."/>
            <person name="Shulinski R.S."/>
            <person name="Bandarenka Y.V."/>
            <person name="Zhorov D.G."/>
            <person name="Warner D."/>
        </authorList>
    </citation>
    <scope>NUCLEOTIDE SEQUENCE [LARGE SCALE GENOMIC DNA]</scope>
    <source>
        <strain evidence="1">180601</strain>
        <tissue evidence="1">Whole Body</tissue>
    </source>
</reference>
<keyword evidence="2" id="KW-1185">Reference proteome</keyword>
<proteinExistence type="predicted"/>
<dbReference type="Proteomes" id="UP000478052">
    <property type="component" value="Unassembled WGS sequence"/>
</dbReference>
<sequence length="67" mass="8004">MRRATSKSDNEIDRLRIRAQQQQARNNEIERFRRRSAPLILERAALHYDTAIDYCADKIKIKIMCNK</sequence>
<protein>
    <submittedName>
        <fullName evidence="1">Uncharacterized protein</fullName>
    </submittedName>
</protein>
<evidence type="ECO:0000313" key="2">
    <source>
        <dbReference type="Proteomes" id="UP000478052"/>
    </source>
</evidence>
<dbReference type="EMBL" id="VUJU01005870">
    <property type="protein sequence ID" value="KAF0750047.1"/>
    <property type="molecule type" value="Genomic_DNA"/>
</dbReference>
<organism evidence="1 2">
    <name type="scientific">Aphis craccivora</name>
    <name type="common">Cowpea aphid</name>
    <dbReference type="NCBI Taxonomy" id="307492"/>
    <lineage>
        <taxon>Eukaryota</taxon>
        <taxon>Metazoa</taxon>
        <taxon>Ecdysozoa</taxon>
        <taxon>Arthropoda</taxon>
        <taxon>Hexapoda</taxon>
        <taxon>Insecta</taxon>
        <taxon>Pterygota</taxon>
        <taxon>Neoptera</taxon>
        <taxon>Paraneoptera</taxon>
        <taxon>Hemiptera</taxon>
        <taxon>Sternorrhyncha</taxon>
        <taxon>Aphidomorpha</taxon>
        <taxon>Aphidoidea</taxon>
        <taxon>Aphididae</taxon>
        <taxon>Aphidini</taxon>
        <taxon>Aphis</taxon>
        <taxon>Aphis</taxon>
    </lineage>
</organism>
<gene>
    <name evidence="1" type="ORF">FWK35_00029063</name>
</gene>
<evidence type="ECO:0000313" key="1">
    <source>
        <dbReference type="EMBL" id="KAF0750047.1"/>
    </source>
</evidence>
<name>A0A6G0Y6U8_APHCR</name>
<accession>A0A6G0Y6U8</accession>
<dbReference type="AlphaFoldDB" id="A0A6G0Y6U8"/>